<name>A0A0B1YUP6_9PSED</name>
<gene>
    <name evidence="1" type="ORF">JZ00_23275</name>
</gene>
<accession>A0A0B1YUP6</accession>
<proteinExistence type="predicted"/>
<sequence length="59" mass="6269">MIRTLILAAACVDAETGTTANGVTAICLDTSDVRMGMPVFQAVSRFGRHLLTGQYAPKQ</sequence>
<dbReference type="AlphaFoldDB" id="A0A0B1YUP6"/>
<reference evidence="2" key="1">
    <citation type="submission" date="2015-03" db="EMBL/GenBank/DDBJ databases">
        <title>Pseudomonas frederiksbergensis hydrocarbon degrader.</title>
        <authorList>
            <person name="Brown L.M."/>
            <person name="Ruiz O.N."/>
            <person name="Mueller S."/>
            <person name="Gunasekera T.S."/>
        </authorList>
    </citation>
    <scope>NUCLEOTIDE SEQUENCE [LARGE SCALE GENOMIC DNA]</scope>
    <source>
        <strain evidence="2">SI8</strain>
    </source>
</reference>
<comment type="caution">
    <text evidence="1">The sequence shown here is derived from an EMBL/GenBank/DDBJ whole genome shotgun (WGS) entry which is preliminary data.</text>
</comment>
<dbReference type="Proteomes" id="UP000030949">
    <property type="component" value="Unassembled WGS sequence"/>
</dbReference>
<organism evidence="1 2">
    <name type="scientific">Pseudomonas frederiksbergensis</name>
    <dbReference type="NCBI Taxonomy" id="104087"/>
    <lineage>
        <taxon>Bacteria</taxon>
        <taxon>Pseudomonadati</taxon>
        <taxon>Pseudomonadota</taxon>
        <taxon>Gammaproteobacteria</taxon>
        <taxon>Pseudomonadales</taxon>
        <taxon>Pseudomonadaceae</taxon>
        <taxon>Pseudomonas</taxon>
    </lineage>
</organism>
<protein>
    <submittedName>
        <fullName evidence="1">Uncharacterized protein</fullName>
    </submittedName>
</protein>
<evidence type="ECO:0000313" key="1">
    <source>
        <dbReference type="EMBL" id="KHK62479.1"/>
    </source>
</evidence>
<dbReference type="EMBL" id="JQGJ01000018">
    <property type="protein sequence ID" value="KHK62479.1"/>
    <property type="molecule type" value="Genomic_DNA"/>
</dbReference>
<evidence type="ECO:0000313" key="2">
    <source>
        <dbReference type="Proteomes" id="UP000030949"/>
    </source>
</evidence>